<dbReference type="Pfam" id="PF00117">
    <property type="entry name" value="GATase"/>
    <property type="match status" value="1"/>
</dbReference>
<dbReference type="CDD" id="cd01743">
    <property type="entry name" value="GATase1_Anthranilate_Synthase"/>
    <property type="match status" value="1"/>
</dbReference>
<dbReference type="PRINTS" id="PR00097">
    <property type="entry name" value="ANTSNTHASEII"/>
</dbReference>
<reference evidence="3" key="1">
    <citation type="submission" date="2022-06" db="EMBL/GenBank/DDBJ databases">
        <title>Sphingomicrobium sedimins sp. nov., a marine bacterium isolated from tidal flat.</title>
        <authorList>
            <person name="Kim C.-H."/>
            <person name="Yoo Y."/>
            <person name="Kim J.-J."/>
        </authorList>
    </citation>
    <scope>NUCLEOTIDE SEQUENCE</scope>
    <source>
        <strain evidence="3">GRR-S6-50</strain>
    </source>
</reference>
<evidence type="ECO:0000313" key="3">
    <source>
        <dbReference type="EMBL" id="MCM8557005.1"/>
    </source>
</evidence>
<dbReference type="PRINTS" id="PR00099">
    <property type="entry name" value="CPSGATASE"/>
</dbReference>
<comment type="caution">
    <text evidence="3">The sequence shown here is derived from an EMBL/GenBank/DDBJ whole genome shotgun (WGS) entry which is preliminary data.</text>
</comment>
<dbReference type="AlphaFoldDB" id="A0A9X2J2G4"/>
<dbReference type="Proteomes" id="UP001155128">
    <property type="component" value="Unassembled WGS sequence"/>
</dbReference>
<dbReference type="GO" id="GO:0005829">
    <property type="term" value="C:cytosol"/>
    <property type="evidence" value="ECO:0007669"/>
    <property type="project" value="TreeGrafter"/>
</dbReference>
<dbReference type="GO" id="GO:0000162">
    <property type="term" value="P:L-tryptophan biosynthetic process"/>
    <property type="evidence" value="ECO:0007669"/>
    <property type="project" value="TreeGrafter"/>
</dbReference>
<dbReference type="SUPFAM" id="SSF52317">
    <property type="entry name" value="Class I glutamine amidotransferase-like"/>
    <property type="match status" value="1"/>
</dbReference>
<dbReference type="Gene3D" id="3.40.50.880">
    <property type="match status" value="1"/>
</dbReference>
<dbReference type="PANTHER" id="PTHR43418">
    <property type="entry name" value="MULTIFUNCTIONAL TRYPTOPHAN BIOSYNTHESIS PROTEIN-RELATED"/>
    <property type="match status" value="1"/>
</dbReference>
<dbReference type="InterPro" id="IPR017926">
    <property type="entry name" value="GATASE"/>
</dbReference>
<dbReference type="PROSITE" id="PS51273">
    <property type="entry name" value="GATASE_TYPE_1"/>
    <property type="match status" value="1"/>
</dbReference>
<keyword evidence="4" id="KW-1185">Reference proteome</keyword>
<accession>A0A9X2J2G4</accession>
<dbReference type="PANTHER" id="PTHR43418:SF4">
    <property type="entry name" value="MULTIFUNCTIONAL TRYPTOPHAN BIOSYNTHESIS PROTEIN"/>
    <property type="match status" value="1"/>
</dbReference>
<dbReference type="InterPro" id="IPR029062">
    <property type="entry name" value="Class_I_gatase-like"/>
</dbReference>
<feature type="domain" description="Glutamine amidotransferase" evidence="2">
    <location>
        <begin position="2"/>
        <end position="181"/>
    </location>
</feature>
<sequence>MALDNQDSFTFTLVDYCRRAGADVTVARSDEIGLDEALELEREAIMVSPGPGRPEDAGISVDLAREAIARRIPFLGICLGHQALALACGSETAHVAPVHGKVAKVRHDGTGLFSGLPSPLDATRYHSIAVPEPKPPLIANAWAENGLVMAMRHADAPAHGIQFHPESIASSHGLDLIAAFVDRCAAQTA</sequence>
<dbReference type="PRINTS" id="PR00096">
    <property type="entry name" value="GATASE"/>
</dbReference>
<dbReference type="GO" id="GO:0004049">
    <property type="term" value="F:anthranilate synthase activity"/>
    <property type="evidence" value="ECO:0007669"/>
    <property type="project" value="TreeGrafter"/>
</dbReference>
<evidence type="ECO:0000256" key="1">
    <source>
        <dbReference type="ARBA" id="ARBA00022962"/>
    </source>
</evidence>
<proteinExistence type="predicted"/>
<protein>
    <submittedName>
        <fullName evidence="3">Aminodeoxychorismate/anthranilate synthase component II</fullName>
    </submittedName>
</protein>
<dbReference type="RefSeq" id="WP_252115527.1">
    <property type="nucleotide sequence ID" value="NZ_JAMSHT010000001.1"/>
</dbReference>
<name>A0A9X2J2G4_9SPHN</name>
<dbReference type="NCBIfam" id="TIGR00566">
    <property type="entry name" value="trpG_papA"/>
    <property type="match status" value="1"/>
</dbReference>
<organism evidence="3 4">
    <name type="scientific">Sphingomicrobium sediminis</name>
    <dbReference type="NCBI Taxonomy" id="2950949"/>
    <lineage>
        <taxon>Bacteria</taxon>
        <taxon>Pseudomonadati</taxon>
        <taxon>Pseudomonadota</taxon>
        <taxon>Alphaproteobacteria</taxon>
        <taxon>Sphingomonadales</taxon>
        <taxon>Sphingomonadaceae</taxon>
        <taxon>Sphingomicrobium</taxon>
    </lineage>
</organism>
<evidence type="ECO:0000259" key="2">
    <source>
        <dbReference type="Pfam" id="PF00117"/>
    </source>
</evidence>
<evidence type="ECO:0000313" key="4">
    <source>
        <dbReference type="Proteomes" id="UP001155128"/>
    </source>
</evidence>
<dbReference type="InterPro" id="IPR006221">
    <property type="entry name" value="TrpG/PapA_dom"/>
</dbReference>
<keyword evidence="1" id="KW-0315">Glutamine amidotransferase</keyword>
<dbReference type="EMBL" id="JAMSHT010000001">
    <property type="protein sequence ID" value="MCM8557005.1"/>
    <property type="molecule type" value="Genomic_DNA"/>
</dbReference>
<gene>
    <name evidence="3" type="ORF">NDO55_04130</name>
</gene>
<dbReference type="InterPro" id="IPR050472">
    <property type="entry name" value="Anth_synth/Amidotransfase"/>
</dbReference>